<keyword evidence="2" id="KW-0812">Transmembrane</keyword>
<name>A0A8W8NW78_MAGGI</name>
<dbReference type="EnsemblMetazoa" id="G8743.1">
    <property type="protein sequence ID" value="G8743.1:cds"/>
    <property type="gene ID" value="G8743"/>
</dbReference>
<organism evidence="3 4">
    <name type="scientific">Magallana gigas</name>
    <name type="common">Pacific oyster</name>
    <name type="synonym">Crassostrea gigas</name>
    <dbReference type="NCBI Taxonomy" id="29159"/>
    <lineage>
        <taxon>Eukaryota</taxon>
        <taxon>Metazoa</taxon>
        <taxon>Spiralia</taxon>
        <taxon>Lophotrochozoa</taxon>
        <taxon>Mollusca</taxon>
        <taxon>Bivalvia</taxon>
        <taxon>Autobranchia</taxon>
        <taxon>Pteriomorphia</taxon>
        <taxon>Ostreida</taxon>
        <taxon>Ostreoidea</taxon>
        <taxon>Ostreidae</taxon>
        <taxon>Magallana</taxon>
    </lineage>
</organism>
<accession>A0A8W8NW78</accession>
<keyword evidence="2" id="KW-1133">Transmembrane helix</keyword>
<evidence type="ECO:0000256" key="2">
    <source>
        <dbReference type="SAM" id="Phobius"/>
    </source>
</evidence>
<dbReference type="Proteomes" id="UP000005408">
    <property type="component" value="Unassembled WGS sequence"/>
</dbReference>
<feature type="compositionally biased region" description="Polar residues" evidence="1">
    <location>
        <begin position="119"/>
        <end position="142"/>
    </location>
</feature>
<proteinExistence type="predicted"/>
<dbReference type="PANTHER" id="PTHR46579">
    <property type="entry name" value="F5/8 TYPE C DOMAIN-CONTAINING PROTEIN-RELATED"/>
    <property type="match status" value="1"/>
</dbReference>
<dbReference type="Gene3D" id="2.170.300.10">
    <property type="entry name" value="Tie2 ligand-binding domain superfamily"/>
    <property type="match status" value="1"/>
</dbReference>
<dbReference type="InterPro" id="IPR004242">
    <property type="entry name" value="Transposase_21"/>
</dbReference>
<feature type="region of interest" description="Disordered" evidence="1">
    <location>
        <begin position="1"/>
        <end position="52"/>
    </location>
</feature>
<keyword evidence="2" id="KW-0472">Membrane</keyword>
<feature type="transmembrane region" description="Helical" evidence="2">
    <location>
        <begin position="714"/>
        <end position="737"/>
    </location>
</feature>
<dbReference type="AlphaFoldDB" id="A0A8W8NW78"/>
<dbReference type="Pfam" id="PF02992">
    <property type="entry name" value="Transposase_21"/>
    <property type="match status" value="1"/>
</dbReference>
<evidence type="ECO:0000256" key="1">
    <source>
        <dbReference type="SAM" id="MobiDB-lite"/>
    </source>
</evidence>
<evidence type="ECO:0000313" key="3">
    <source>
        <dbReference type="EnsemblMetazoa" id="G8743.1:cds"/>
    </source>
</evidence>
<feature type="region of interest" description="Disordered" evidence="1">
    <location>
        <begin position="118"/>
        <end position="142"/>
    </location>
</feature>
<evidence type="ECO:0000313" key="4">
    <source>
        <dbReference type="Proteomes" id="UP000005408"/>
    </source>
</evidence>
<protein>
    <submittedName>
        <fullName evidence="3">Uncharacterized protein</fullName>
    </submittedName>
</protein>
<reference evidence="3" key="1">
    <citation type="submission" date="2022-08" db="UniProtKB">
        <authorList>
            <consortium name="EnsemblMetazoa"/>
        </authorList>
    </citation>
    <scope>IDENTIFICATION</scope>
    <source>
        <strain evidence="3">05x7-T-G4-1.051#20</strain>
    </source>
</reference>
<feature type="compositionally biased region" description="Basic residues" evidence="1">
    <location>
        <begin position="11"/>
        <end position="33"/>
    </location>
</feature>
<dbReference type="PANTHER" id="PTHR46579:SF2">
    <property type="entry name" value="C2H2-TYPE DOMAIN-CONTAINING PROTEIN"/>
    <property type="match status" value="1"/>
</dbReference>
<keyword evidence="4" id="KW-1185">Reference proteome</keyword>
<sequence>MEKEGISKTKTANHVKQRSKKRRKLKRSRRFHKHEVEEEVKCASSASDSDESLGTFCDRYERKQKTKKDVNPNPPEFFIVFLMDLHDQKRKRKFCMTCNEEFSNRYFARHTCKKKPIHDQTSASSDQDVQTTNLSDAPSTSRATVDCFMETEETEACAASDLERNELSSDTESDCEEQRNFGLMLNVDWFQPFKYSNYSVGAVYLSILNLPREERFKRNNIILVGIIPDCKTEPPTNTFLEPLVDELQEAWEGFYLYSYTSPSDPVKYRLALLCVGCDIPASRKLCGFLGHSATMGCNKCFKRFEGDIGQKNYGGFNLKEWVERDKDSHMKVVKEIMKCKTKSHREEIEKKNGIRYSVLLELDYFDPIAMTIIDPMHNLFLGTAKRMLTVWKDQKLLLPEHFDKIQEKISMVICPSDIGKLPQKFSSSYGSFNADQWKNWTIIFSVYALKGLLPDNHLEYWRKFVLACKILCTRSLAKSNVKVAHKLLLSFCESVEKAFGQEAITPNMHLHAHLHKCLNDFGPVYAFWLFSFERENGILGAIPSNNRFVELQLMRKFLKTLHVVDIDCEESVIQNFGPDFKKIVSMIDGKDRGVCLTGCDAGYEGSMCNATCRQGFFGKNCSHTCIKTCNGCNNVNGLCDSGCLLGWRGYFCSEFYGCSPKGYFGSNCSVPCPDINCQECHMESGICHVCKQGHKGQRCETVSELADIINGVKFYSLLGAFCLSLTVIGILIGYNIMRRKRQLTQHQPSDLQGSRDVNLPNVSRDYANCEELRELRRSEIYDTIK</sequence>